<protein>
    <recommendedName>
        <fullName evidence="2">Calcineurin-like phosphoesterase domain-containing protein</fullName>
    </recommendedName>
</protein>
<dbReference type="AlphaFoldDB" id="A0A369AZQ2"/>
<proteinExistence type="predicted"/>
<sequence length="401" mass="46818">MKFIHTADIHIDQPFSGIHSDHGDIKHLLKISNQQILTKIVDTCIEKKVDFLLVVGDTFHQNQPSIHTQKFVMEEFERLGRENIKVVMSFGNHDYYTENRYWFEWPDNVILFKKEEVQTKTLVLKNGDSVAISGFSYENKWIKESKVQEFPKRSIDTTYHIGFYHGDDSPQYAPFNYGDLPTSYEYWALGHIHKSSVLSDRPLIVYPGTPQGHTKKEYQVKGIVYVDIDRGSREIEWLDISNIRWHKKEFNIEEDLERKEILERLEKHILAQIYQHPFNVVSLNVTTTADNAREILKEQEEILLYLQDKIFKASDNRCWLQSLSLSQVTSDKLIMGFETTLIDDLGRVYQHKDNFESVVADLLNQPAIASNLAWDTAEIEELVTESSQLIKDKMIFKNGEE</sequence>
<keyword evidence="4" id="KW-1185">Reference proteome</keyword>
<dbReference type="GeneID" id="63145865"/>
<dbReference type="Pfam" id="PF00149">
    <property type="entry name" value="Metallophos"/>
    <property type="match status" value="1"/>
</dbReference>
<accession>A0A369AZQ2</accession>
<dbReference type="SUPFAM" id="SSF56300">
    <property type="entry name" value="Metallo-dependent phosphatases"/>
    <property type="match status" value="1"/>
</dbReference>
<dbReference type="InterPro" id="IPR004843">
    <property type="entry name" value="Calcineurin-like_PHP"/>
</dbReference>
<dbReference type="CDD" id="cd00840">
    <property type="entry name" value="MPP_Mre11_N"/>
    <property type="match status" value="1"/>
</dbReference>
<comment type="caution">
    <text evidence="3">The sequence shown here is derived from an EMBL/GenBank/DDBJ whole genome shotgun (WGS) entry which is preliminary data.</text>
</comment>
<evidence type="ECO:0000313" key="3">
    <source>
        <dbReference type="EMBL" id="RSU03865.1"/>
    </source>
</evidence>
<dbReference type="InterPro" id="IPR041796">
    <property type="entry name" value="Mre11_N"/>
</dbReference>
<dbReference type="RefSeq" id="WP_114289074.1">
    <property type="nucleotide sequence ID" value="NZ_CP081459.1"/>
</dbReference>
<dbReference type="OrthoDB" id="9773856at2"/>
<keyword evidence="1" id="KW-0378">Hydrolase</keyword>
<dbReference type="InterPro" id="IPR014576">
    <property type="entry name" value="Pesterase_YhaO"/>
</dbReference>
<dbReference type="GO" id="GO:0016787">
    <property type="term" value="F:hydrolase activity"/>
    <property type="evidence" value="ECO:0007669"/>
    <property type="project" value="UniProtKB-KW"/>
</dbReference>
<dbReference type="Gene3D" id="3.60.21.10">
    <property type="match status" value="1"/>
</dbReference>
<dbReference type="PIRSF" id="PIRSF033091">
    <property type="entry name" value="Pesterase_YhaO"/>
    <property type="match status" value="1"/>
</dbReference>
<dbReference type="Proteomes" id="UP000288197">
    <property type="component" value="Unassembled WGS sequence"/>
</dbReference>
<evidence type="ECO:0000313" key="4">
    <source>
        <dbReference type="Proteomes" id="UP000288197"/>
    </source>
</evidence>
<dbReference type="PANTHER" id="PTHR30337:SF7">
    <property type="entry name" value="PHOSPHOESTERASE"/>
    <property type="match status" value="1"/>
</dbReference>
<organism evidence="3 4">
    <name type="scientific">Vagococcus fluvialis</name>
    <dbReference type="NCBI Taxonomy" id="2738"/>
    <lineage>
        <taxon>Bacteria</taxon>
        <taxon>Bacillati</taxon>
        <taxon>Bacillota</taxon>
        <taxon>Bacilli</taxon>
        <taxon>Lactobacillales</taxon>
        <taxon>Enterococcaceae</taxon>
        <taxon>Vagococcus</taxon>
    </lineage>
</organism>
<dbReference type="PANTHER" id="PTHR30337">
    <property type="entry name" value="COMPONENT OF ATP-DEPENDENT DSDNA EXONUCLEASE"/>
    <property type="match status" value="1"/>
</dbReference>
<evidence type="ECO:0000259" key="2">
    <source>
        <dbReference type="Pfam" id="PF00149"/>
    </source>
</evidence>
<dbReference type="InterPro" id="IPR050535">
    <property type="entry name" value="DNA_Repair-Maintenance_Comp"/>
</dbReference>
<gene>
    <name evidence="3" type="ORF">CBF32_04115</name>
</gene>
<evidence type="ECO:0000256" key="1">
    <source>
        <dbReference type="ARBA" id="ARBA00022801"/>
    </source>
</evidence>
<reference evidence="3 4" key="1">
    <citation type="submission" date="2017-05" db="EMBL/GenBank/DDBJ databases">
        <title>Vagococcus spp. assemblies.</title>
        <authorList>
            <person name="Gulvik C.A."/>
        </authorList>
    </citation>
    <scope>NUCLEOTIDE SEQUENCE [LARGE SCALE GENOMIC DNA]</scope>
    <source>
        <strain evidence="3 4">NCFB 2497</strain>
    </source>
</reference>
<name>A0A369AZQ2_9ENTE</name>
<dbReference type="EMBL" id="NGJX01000003">
    <property type="protein sequence ID" value="RSU03865.1"/>
    <property type="molecule type" value="Genomic_DNA"/>
</dbReference>
<dbReference type="InterPro" id="IPR029052">
    <property type="entry name" value="Metallo-depent_PP-like"/>
</dbReference>
<feature type="domain" description="Calcineurin-like phosphoesterase" evidence="2">
    <location>
        <begin position="1"/>
        <end position="194"/>
    </location>
</feature>